<sequence length="113" mass="12361">MASLLPSQQPVDPPSPDRTEVVVDGTSSAAMLSTLSSETARDVLAALRADPKPLSGIADAADTSIQNARYHVERLCDAGFVEPVDVWYSRKGREMTVYAVTTDRLVIRFEPRR</sequence>
<reference evidence="2 3" key="1">
    <citation type="submission" date="2020-08" db="EMBL/GenBank/DDBJ databases">
        <authorList>
            <person name="Seo M.-J."/>
        </authorList>
    </citation>
    <scope>NUCLEOTIDE SEQUENCE [LARGE SCALE GENOMIC DNA]</scope>
    <source>
        <strain evidence="2 3">MBLA0160</strain>
    </source>
</reference>
<dbReference type="AlphaFoldDB" id="A0A7J9SHH0"/>
<name>A0A7J9SHH0_9EURY</name>
<evidence type="ECO:0000313" key="3">
    <source>
        <dbReference type="Proteomes" id="UP000546257"/>
    </source>
</evidence>
<dbReference type="InterPro" id="IPR011991">
    <property type="entry name" value="ArsR-like_HTH"/>
</dbReference>
<comment type="caution">
    <text evidence="2">The sequence shown here is derived from an EMBL/GenBank/DDBJ whole genome shotgun (WGS) entry which is preliminary data.</text>
</comment>
<gene>
    <name evidence="2" type="ORF">H5V44_08955</name>
</gene>
<evidence type="ECO:0000256" key="1">
    <source>
        <dbReference type="SAM" id="MobiDB-lite"/>
    </source>
</evidence>
<dbReference type="RefSeq" id="WP_185192795.1">
    <property type="nucleotide sequence ID" value="NZ_JACKXD010000003.1"/>
</dbReference>
<dbReference type="Gene3D" id="1.10.10.10">
    <property type="entry name" value="Winged helix-like DNA-binding domain superfamily/Winged helix DNA-binding domain"/>
    <property type="match status" value="1"/>
</dbReference>
<feature type="compositionally biased region" description="Low complexity" evidence="1">
    <location>
        <begin position="1"/>
        <end position="10"/>
    </location>
</feature>
<protein>
    <submittedName>
        <fullName evidence="2">Helix-turn-helix transcriptional regulator</fullName>
    </submittedName>
</protein>
<proteinExistence type="predicted"/>
<dbReference type="Pfam" id="PF12840">
    <property type="entry name" value="HTH_20"/>
    <property type="match status" value="1"/>
</dbReference>
<accession>A0A7J9SHH0</accession>
<dbReference type="InterPro" id="IPR036388">
    <property type="entry name" value="WH-like_DNA-bd_sf"/>
</dbReference>
<dbReference type="SUPFAM" id="SSF46785">
    <property type="entry name" value="Winged helix' DNA-binding domain"/>
    <property type="match status" value="1"/>
</dbReference>
<keyword evidence="3" id="KW-1185">Reference proteome</keyword>
<dbReference type="EMBL" id="JACKXD010000003">
    <property type="protein sequence ID" value="MBB6646414.1"/>
    <property type="molecule type" value="Genomic_DNA"/>
</dbReference>
<evidence type="ECO:0000313" key="2">
    <source>
        <dbReference type="EMBL" id="MBB6646414.1"/>
    </source>
</evidence>
<organism evidence="2 3">
    <name type="scientific">Halobellus ruber</name>
    <dbReference type="NCBI Taxonomy" id="2761102"/>
    <lineage>
        <taxon>Archaea</taxon>
        <taxon>Methanobacteriati</taxon>
        <taxon>Methanobacteriota</taxon>
        <taxon>Stenosarchaea group</taxon>
        <taxon>Halobacteria</taxon>
        <taxon>Halobacteriales</taxon>
        <taxon>Haloferacaceae</taxon>
        <taxon>Halobellus</taxon>
    </lineage>
</organism>
<dbReference type="CDD" id="cd00090">
    <property type="entry name" value="HTH_ARSR"/>
    <property type="match status" value="1"/>
</dbReference>
<dbReference type="Proteomes" id="UP000546257">
    <property type="component" value="Unassembled WGS sequence"/>
</dbReference>
<feature type="region of interest" description="Disordered" evidence="1">
    <location>
        <begin position="1"/>
        <end position="21"/>
    </location>
</feature>
<dbReference type="InterPro" id="IPR036390">
    <property type="entry name" value="WH_DNA-bd_sf"/>
</dbReference>